<sequence>MMTSPYPFKNILDIGSIRTYKQDYYANNLEKNQNYFNNVKKLYNFYTQDYGSSDEETNHGFHYTSNTNLNIRGYTNNRSNGTRKYFSEYVRKRIAINRILLQKTSEENQLHANIVVNDILHKILSNFKGKNVQSEGVHAIGGDDPSCNYDAVTFLYDTSYYFLYTL</sequence>
<proteinExistence type="predicted"/>
<accession>A0A1A8YMM3</accession>
<gene>
    <name evidence="1" type="ORF">POVWA2_010550</name>
</gene>
<reference evidence="2" key="1">
    <citation type="submission" date="2016-05" db="EMBL/GenBank/DDBJ databases">
        <authorList>
            <person name="Naeem Raeece"/>
        </authorList>
    </citation>
    <scope>NUCLEOTIDE SEQUENCE [LARGE SCALE GENOMIC DNA]</scope>
</reference>
<protein>
    <submittedName>
        <fullName evidence="1">Uncharacterized protein</fullName>
    </submittedName>
</protein>
<name>A0A1A8YMM3_PLAOA</name>
<dbReference type="EMBL" id="FLRE01000040">
    <property type="protein sequence ID" value="SBT32616.1"/>
    <property type="molecule type" value="Genomic_DNA"/>
</dbReference>
<organism evidence="1 2">
    <name type="scientific">Plasmodium ovale wallikeri</name>
    <dbReference type="NCBI Taxonomy" id="864142"/>
    <lineage>
        <taxon>Eukaryota</taxon>
        <taxon>Sar</taxon>
        <taxon>Alveolata</taxon>
        <taxon>Apicomplexa</taxon>
        <taxon>Aconoidasida</taxon>
        <taxon>Haemosporida</taxon>
        <taxon>Plasmodiidae</taxon>
        <taxon>Plasmodium</taxon>
        <taxon>Plasmodium (Plasmodium)</taxon>
    </lineage>
</organism>
<dbReference type="Proteomes" id="UP000078550">
    <property type="component" value="Unassembled WGS sequence"/>
</dbReference>
<dbReference type="AlphaFoldDB" id="A0A1A8YMM3"/>
<evidence type="ECO:0000313" key="1">
    <source>
        <dbReference type="EMBL" id="SBT32616.1"/>
    </source>
</evidence>
<evidence type="ECO:0000313" key="2">
    <source>
        <dbReference type="Proteomes" id="UP000078550"/>
    </source>
</evidence>